<dbReference type="InterPro" id="IPR058031">
    <property type="entry name" value="AAA_lid_NorR"/>
</dbReference>
<dbReference type="EMBL" id="CP047415">
    <property type="protein sequence ID" value="QLL75015.1"/>
    <property type="molecule type" value="Genomic_DNA"/>
</dbReference>
<dbReference type="PANTHER" id="PTHR32071">
    <property type="entry name" value="TRANSCRIPTIONAL REGULATORY PROTEIN"/>
    <property type="match status" value="1"/>
</dbReference>
<dbReference type="InterPro" id="IPR010524">
    <property type="entry name" value="Sig_transdc_resp-reg_PrpR_N"/>
</dbReference>
<dbReference type="Gene3D" id="1.10.8.60">
    <property type="match status" value="1"/>
</dbReference>
<dbReference type="SUPFAM" id="SSF159800">
    <property type="entry name" value="PrpR receptor domain-like"/>
    <property type="match status" value="1"/>
</dbReference>
<keyword evidence="3" id="KW-0805">Transcription regulation</keyword>
<organism evidence="6 7">
    <name type="scientific">Lactobacillus crispatus</name>
    <dbReference type="NCBI Taxonomy" id="47770"/>
    <lineage>
        <taxon>Bacteria</taxon>
        <taxon>Bacillati</taxon>
        <taxon>Bacillota</taxon>
        <taxon>Bacilli</taxon>
        <taxon>Lactobacillales</taxon>
        <taxon>Lactobacillaceae</taxon>
        <taxon>Lactobacillus</taxon>
    </lineage>
</organism>
<dbReference type="Gene3D" id="3.40.50.10660">
    <property type="entry name" value="PrpR receptor domain-like"/>
    <property type="match status" value="1"/>
</dbReference>
<dbReference type="SUPFAM" id="SSF52540">
    <property type="entry name" value="P-loop containing nucleoside triphosphate hydrolases"/>
    <property type="match status" value="1"/>
</dbReference>
<dbReference type="Gene3D" id="1.10.10.60">
    <property type="entry name" value="Homeodomain-like"/>
    <property type="match status" value="1"/>
</dbReference>
<feature type="domain" description="Sigma-54 factor interaction" evidence="5">
    <location>
        <begin position="328"/>
        <end position="496"/>
    </location>
</feature>
<evidence type="ECO:0000256" key="4">
    <source>
        <dbReference type="ARBA" id="ARBA00023163"/>
    </source>
</evidence>
<dbReference type="GO" id="GO:0000156">
    <property type="term" value="F:phosphorelay response regulator activity"/>
    <property type="evidence" value="ECO:0007669"/>
    <property type="project" value="InterPro"/>
</dbReference>
<keyword evidence="2" id="KW-0067">ATP-binding</keyword>
<dbReference type="AlphaFoldDB" id="A0A7H9ECS3"/>
<name>A0A7H9ECS3_9LACO</name>
<keyword evidence="1" id="KW-0547">Nucleotide-binding</keyword>
<evidence type="ECO:0000256" key="2">
    <source>
        <dbReference type="ARBA" id="ARBA00022840"/>
    </source>
</evidence>
<dbReference type="GO" id="GO:0005524">
    <property type="term" value="F:ATP binding"/>
    <property type="evidence" value="ECO:0007669"/>
    <property type="project" value="UniProtKB-KW"/>
</dbReference>
<dbReference type="InterPro" id="IPR009057">
    <property type="entry name" value="Homeodomain-like_sf"/>
</dbReference>
<dbReference type="GO" id="GO:0043565">
    <property type="term" value="F:sequence-specific DNA binding"/>
    <property type="evidence" value="ECO:0007669"/>
    <property type="project" value="InterPro"/>
</dbReference>
<evidence type="ECO:0000313" key="6">
    <source>
        <dbReference type="EMBL" id="QLL75015.1"/>
    </source>
</evidence>
<dbReference type="InterPro" id="IPR027417">
    <property type="entry name" value="P-loop_NTPase"/>
</dbReference>
<dbReference type="GO" id="GO:0006355">
    <property type="term" value="P:regulation of DNA-templated transcription"/>
    <property type="evidence" value="ECO:0007669"/>
    <property type="project" value="InterPro"/>
</dbReference>
<accession>A0A7H9ECS3</accession>
<dbReference type="InterPro" id="IPR002078">
    <property type="entry name" value="Sigma_54_int"/>
</dbReference>
<reference evidence="6 7" key="1">
    <citation type="submission" date="2020-01" db="EMBL/GenBank/DDBJ databases">
        <title>Complete and circular genome sequences of six lactobacillus isolates from horses.</title>
        <authorList>
            <person name="Hassan H.M."/>
        </authorList>
    </citation>
    <scope>NUCLEOTIDE SEQUENCE [LARGE SCALE GENOMIC DNA]</scope>
    <source>
        <strain evidence="6 7">1D</strain>
    </source>
</reference>
<dbReference type="Proteomes" id="UP000510660">
    <property type="component" value="Chromosome"/>
</dbReference>
<dbReference type="RefSeq" id="WP_180861818.1">
    <property type="nucleotide sequence ID" value="NZ_CP047415.1"/>
</dbReference>
<gene>
    <name evidence="6" type="ORF">GTO85_03640</name>
</gene>
<evidence type="ECO:0000256" key="3">
    <source>
        <dbReference type="ARBA" id="ARBA00023015"/>
    </source>
</evidence>
<dbReference type="Gene3D" id="3.40.50.2300">
    <property type="match status" value="1"/>
</dbReference>
<evidence type="ECO:0000256" key="1">
    <source>
        <dbReference type="ARBA" id="ARBA00022741"/>
    </source>
</evidence>
<protein>
    <recommendedName>
        <fullName evidence="5">Sigma-54 factor interaction domain-containing protein</fullName>
    </recommendedName>
</protein>
<dbReference type="PROSITE" id="PS50045">
    <property type="entry name" value="SIGMA54_INTERACT_4"/>
    <property type="match status" value="1"/>
</dbReference>
<dbReference type="InterPro" id="IPR002197">
    <property type="entry name" value="HTH_Fis"/>
</dbReference>
<dbReference type="Pfam" id="PF02954">
    <property type="entry name" value="HTH_8"/>
    <property type="match status" value="1"/>
</dbReference>
<evidence type="ECO:0000259" key="5">
    <source>
        <dbReference type="PROSITE" id="PS50045"/>
    </source>
</evidence>
<dbReference type="Pfam" id="PF25601">
    <property type="entry name" value="AAA_lid_14"/>
    <property type="match status" value="1"/>
</dbReference>
<keyword evidence="4" id="KW-0804">Transcription</keyword>
<sequence>MNFKVLCIIPYNGLKEKIESARKHLASCYPNVSLNFTYMHANLSSKRELIARLKEKDFDIILSRGGTVSLIQNNTNRVVIDIGISQYDIVRTLKMISNLKSTAIVSYSTFKNEIQNTLSQLNINIKNITISTKRDITKVLNDLGNEGYSNIICDSGIIIKSPESYSFNSYLIESGDETVLQAVRNCFIILSERSRNLNYHRIFDDAINELATYTLVFDKNDLSAPLFLSLSCKKDNIYPKVKNFWQENNKVFKIKNKYYQIQVVKGSRMIYCLIRYLYTKENADIPEAGIDSASLFYKIAYDKDFLNMIQTYAKNDNLLCLVGEKGLFKLFICSLIAKEREIDPIFMNTYTFHNEKEIIQQINNPNSHFYDSNHILIFRNVSILSPNAQEILFKFIKSTGLYKRSKIIFIQDQSTNIDLKVSFPEDLSIKKFFLKPLKSISRDSFQELVSSFINQYTLKTGRTITGMDDMVLDRINNYAWPGNYKEFFEIINTLLRITEGPLIKEKELETVLNQSNHAYLTSPEKNKTSSLNVIHKGSSLHDMIAEDIQMVLNKNNGNKTKTAEELEISRSTIWRYLK</sequence>
<evidence type="ECO:0000313" key="7">
    <source>
        <dbReference type="Proteomes" id="UP000510660"/>
    </source>
</evidence>
<dbReference type="Pfam" id="PF06506">
    <property type="entry name" value="PrpR_N"/>
    <property type="match status" value="1"/>
</dbReference>
<proteinExistence type="predicted"/>
<dbReference type="SUPFAM" id="SSF46689">
    <property type="entry name" value="Homeodomain-like"/>
    <property type="match status" value="1"/>
</dbReference>